<feature type="region of interest" description="Disordered" evidence="2">
    <location>
        <begin position="1"/>
        <end position="24"/>
    </location>
</feature>
<feature type="compositionally biased region" description="Low complexity" evidence="2">
    <location>
        <begin position="11"/>
        <end position="24"/>
    </location>
</feature>
<organism evidence="3 4">
    <name type="scientific">Reinekea forsetii</name>
    <dbReference type="NCBI Taxonomy" id="1336806"/>
    <lineage>
        <taxon>Bacteria</taxon>
        <taxon>Pseudomonadati</taxon>
        <taxon>Pseudomonadota</taxon>
        <taxon>Gammaproteobacteria</taxon>
        <taxon>Oceanospirillales</taxon>
        <taxon>Saccharospirillaceae</taxon>
        <taxon>Reinekea</taxon>
    </lineage>
</organism>
<gene>
    <name evidence="3" type="ORF">REIFOR_02579</name>
</gene>
<sequence>MFKKLFSRKSPPITGTPAKAKATPAPAVVQADSLPELAAKIVSAPGKAQAPLWTQLTEAIKQGTYSLAEVSAHLTGLPGIMFLVQHGQPTEAVSQVQWHDIALTGHMASVRKVAATELTDADLLAALAKETKGKDKSVHRIATDKLDRLATDKKAAQALLDKQEAVLDAMRRLAHGSLEPMYIAKYKGLLEQWGELKNISDVLQAEFEVNRAVAQAVFTPVKPKSASVPTDPEASALDDNAAPIEAILSTDLALEPEAEPIAAELPAIDRQPMVEALVKWMCQFIEVGDFSAEKIAAAEHFLDEMQAQWQQSEPLGAVIKADAEAFRQACRSYSLGLPKLSKLIAQHGELATIPDQLLVDGKSADKLVHELEDWLHEMAPVISTESPEVVIALRQGLQRYQENLTAHRQQEMSQVRAIRGQLRSCLSAVQEGQIRRASGLYHGVEDLLKDFDLSHHAGVHKQLDETTAALAKLRDWQAFAVLPKKEALIRRMTALTEQSLDPEFRAQSIRDMQDEWKTLSRGLQDQQQDLWEEFHRLAQLAYEPCREFFTEQRHLREVNLSKRKEVVEQLEVYCQLVDWQNPDIKEIDRVLQIARNDWTKYTPVDRIANRALQQAFDKSHRTLFDRLRQEQAVYKASKVAIIEQAKVLLTQEDIRSATDQVKKLQQQWKAIGMVGRRDEQTLWLDFRKVCDQIFARKDEQVIAFKADLEVNKEQADLLLGKMASIVDSAELLAHADDFAQFKQQFLALGTLPKAHYQRMSTQYQDLCNAFDAARTQKRVELTDQDWQALFAWVRSARFSGQSDAESRAAWQSLTIPDPAKPLIQALTGWHQPVEDLNQQTLHEKTIDLEIMTQSESPAEDATIRMQLKVHRLATSMGAVTTDADINQLVVEWLAQGAVKQDAYNALEARMLAARKRWLK</sequence>
<name>A0A2K8KSM0_9GAMM</name>
<evidence type="ECO:0000256" key="2">
    <source>
        <dbReference type="SAM" id="MobiDB-lite"/>
    </source>
</evidence>
<evidence type="ECO:0000256" key="1">
    <source>
        <dbReference type="SAM" id="Coils"/>
    </source>
</evidence>
<feature type="coiled-coil region" evidence="1">
    <location>
        <begin position="146"/>
        <end position="173"/>
    </location>
</feature>
<proteinExistence type="predicted"/>
<reference evidence="3 4" key="1">
    <citation type="journal article" date="2017" name="Environ. Microbiol.">
        <title>Genomic and physiological analyses of 'Reinekea forsetii' reveal a versatile opportunistic lifestyle during spring algae blooms.</title>
        <authorList>
            <person name="Avci B."/>
            <person name="Hahnke R.L."/>
            <person name="Chafee M."/>
            <person name="Fischer T."/>
            <person name="Gruber-Vodicka H."/>
            <person name="Tegetmeyer H.E."/>
            <person name="Harder J."/>
            <person name="Fuchs B.M."/>
            <person name="Amann R.I."/>
            <person name="Teeling H."/>
        </authorList>
    </citation>
    <scope>NUCLEOTIDE SEQUENCE [LARGE SCALE GENOMIC DNA]</scope>
    <source>
        <strain evidence="3 4">Hel1_31_D35</strain>
    </source>
</reference>
<dbReference type="Proteomes" id="UP000229757">
    <property type="component" value="Chromosome"/>
</dbReference>
<accession>A0A2K8KSM0</accession>
<dbReference type="KEGG" id="rfo:REIFOR_02579"/>
<evidence type="ECO:0008006" key="5">
    <source>
        <dbReference type="Google" id="ProtNLM"/>
    </source>
</evidence>
<protein>
    <recommendedName>
        <fullName evidence="5">DUF349 domain-containing protein</fullName>
    </recommendedName>
</protein>
<dbReference type="InterPro" id="IPR007139">
    <property type="entry name" value="DUF349"/>
</dbReference>
<keyword evidence="4" id="KW-1185">Reference proteome</keyword>
<evidence type="ECO:0000313" key="4">
    <source>
        <dbReference type="Proteomes" id="UP000229757"/>
    </source>
</evidence>
<dbReference type="Pfam" id="PF03993">
    <property type="entry name" value="DUF349"/>
    <property type="match status" value="2"/>
</dbReference>
<dbReference type="RefSeq" id="WP_100257942.1">
    <property type="nucleotide sequence ID" value="NZ_CP011797.1"/>
</dbReference>
<dbReference type="OrthoDB" id="5523335at2"/>
<evidence type="ECO:0000313" key="3">
    <source>
        <dbReference type="EMBL" id="ATX77703.1"/>
    </source>
</evidence>
<dbReference type="EMBL" id="CP011797">
    <property type="protein sequence ID" value="ATX77703.1"/>
    <property type="molecule type" value="Genomic_DNA"/>
</dbReference>
<keyword evidence="1" id="KW-0175">Coiled coil</keyword>
<dbReference type="AlphaFoldDB" id="A0A2K8KSM0"/>